<dbReference type="PANTHER" id="PTHR39162">
    <property type="entry name" value="GLL3345 PROTEIN"/>
    <property type="match status" value="1"/>
</dbReference>
<dbReference type="GeneID" id="30411571"/>
<dbReference type="InterPro" id="IPR014229">
    <property type="entry name" value="Spore_YtfJ"/>
</dbReference>
<reference evidence="2 3" key="1">
    <citation type="submission" date="2016-08" db="EMBL/GenBank/DDBJ databases">
        <authorList>
            <person name="Seilhamer J.J."/>
        </authorList>
    </citation>
    <scope>NUCLEOTIDE SEQUENCE [LARGE SCALE GENOMIC DNA]</scope>
    <source>
        <strain evidence="2">Buetzberg</strain>
    </source>
</reference>
<evidence type="ECO:0000313" key="2">
    <source>
        <dbReference type="EMBL" id="SCG85288.1"/>
    </source>
</evidence>
<proteinExistence type="predicted"/>
<dbReference type="Pfam" id="PF09579">
    <property type="entry name" value="Spore_YtfJ"/>
    <property type="match status" value="1"/>
</dbReference>
<keyword evidence="3" id="KW-1185">Reference proteome</keyword>
<dbReference type="PIRSF" id="PIRSF021377">
    <property type="entry name" value="YtfJ"/>
    <property type="match status" value="1"/>
</dbReference>
<evidence type="ECO:0000313" key="3">
    <source>
        <dbReference type="Proteomes" id="UP000094707"/>
    </source>
</evidence>
<dbReference type="KEGG" id="mcub:MCBB_0717"/>
<dbReference type="Proteomes" id="UP000094707">
    <property type="component" value="Chromosome I"/>
</dbReference>
<dbReference type="PANTHER" id="PTHR39162:SF1">
    <property type="entry name" value="SPORULATION PROTEIN YTFJ"/>
    <property type="match status" value="1"/>
</dbReference>
<feature type="compositionally biased region" description="Basic and acidic residues" evidence="1">
    <location>
        <begin position="132"/>
        <end position="150"/>
    </location>
</feature>
<name>A0A1D3L141_9EURY</name>
<evidence type="ECO:0000256" key="1">
    <source>
        <dbReference type="SAM" id="MobiDB-lite"/>
    </source>
</evidence>
<organism evidence="2 3">
    <name type="scientific">Methanobacterium congolense</name>
    <dbReference type="NCBI Taxonomy" id="118062"/>
    <lineage>
        <taxon>Archaea</taxon>
        <taxon>Methanobacteriati</taxon>
        <taxon>Methanobacteriota</taxon>
        <taxon>Methanomada group</taxon>
        <taxon>Methanobacteria</taxon>
        <taxon>Methanobacteriales</taxon>
        <taxon>Methanobacteriaceae</taxon>
        <taxon>Methanobacterium</taxon>
    </lineage>
</organism>
<dbReference type="STRING" id="118062.MCBB_0717"/>
<protein>
    <submittedName>
        <fullName evidence="2">Sporulation protein YtfJ</fullName>
    </submittedName>
</protein>
<feature type="region of interest" description="Disordered" evidence="1">
    <location>
        <begin position="120"/>
        <end position="150"/>
    </location>
</feature>
<dbReference type="EMBL" id="LT607756">
    <property type="protein sequence ID" value="SCG85288.1"/>
    <property type="molecule type" value="Genomic_DNA"/>
</dbReference>
<sequence length="150" mass="15731">MDIGDPIKTTVDELRKVMNIENVIGEVIETEDKVLIPVTKMGMAFGAGMGGSKNKSGSEEGQGAASGGGAKIEPIAMIVVFKGVEGPEGVKLLSLRSRDPLATIIGEVGTAAVEIMGQGGKMMKGKKHKHHKETEKPEEAEETKTAEGSE</sequence>
<gene>
    <name evidence="2" type="ORF">MCBB_0717</name>
</gene>
<dbReference type="OrthoDB" id="76585at2157"/>
<feature type="region of interest" description="Disordered" evidence="1">
    <location>
        <begin position="49"/>
        <end position="68"/>
    </location>
</feature>
<dbReference type="RefSeq" id="WP_071906473.1">
    <property type="nucleotide sequence ID" value="NZ_LT607756.1"/>
</dbReference>
<accession>A0A1D3L141</accession>
<dbReference type="AlphaFoldDB" id="A0A1D3L141"/>
<dbReference type="PATRIC" id="fig|129848.4.peg.723"/>
<feature type="compositionally biased region" description="Low complexity" evidence="1">
    <location>
        <begin position="52"/>
        <end position="63"/>
    </location>
</feature>